<dbReference type="AlphaFoldDB" id="A0A2Z2HSM1"/>
<dbReference type="InterPro" id="IPR010095">
    <property type="entry name" value="Cas12f1-like_TNB"/>
</dbReference>
<dbReference type="GO" id="GO:0003677">
    <property type="term" value="F:DNA binding"/>
    <property type="evidence" value="ECO:0007669"/>
    <property type="project" value="UniProtKB-KW"/>
</dbReference>
<evidence type="ECO:0000313" key="4">
    <source>
        <dbReference type="Proteomes" id="UP000250088"/>
    </source>
</evidence>
<keyword evidence="1" id="KW-0238">DNA-binding</keyword>
<protein>
    <submittedName>
        <fullName evidence="3">Transposase</fullName>
    </submittedName>
</protein>
<gene>
    <name evidence="3" type="ORF">B1756_10680</name>
</gene>
<reference evidence="4" key="1">
    <citation type="submission" date="2017-02" db="EMBL/GenBank/DDBJ databases">
        <title>Natronthermophilus aegyptiacus gen. nov.,sp. nov., an aerobic, extremely halophilic alkalithermophilic archaeon isolated from the athalassohaline Wadi An Natrun, Egypt.</title>
        <authorList>
            <person name="Zhao B."/>
        </authorList>
    </citation>
    <scope>NUCLEOTIDE SEQUENCE [LARGE SCALE GENOMIC DNA]</scope>
    <source>
        <strain evidence="4">JW/NM-HA 15</strain>
    </source>
</reference>
<dbReference type="Proteomes" id="UP000250088">
    <property type="component" value="Chromosome"/>
</dbReference>
<sequence>MSDHLSLPIHLPDEDDKRFDRLATLTRRVANHVLEDHWTPVHLDGIADAPHQAWNYFDEHEPFDELGLYLPSRFRRCILQKVGETLRSHADRRDAFQSFQSVLPDHKIRRIHRRRIKEQLWGDGDYLSSGYVDILIDQLNSYYDRHGTYPATYFEMQDCPEYDSGVLPFSADDGPTSGQAVKYQYDTDSETLTIRLKTPDTLSPETRGDWSWTEYERDGYEAFHDLLAHGDLSAPEFQPARRKTGDTYYELSFPAEVEHAETTDGTDCVLALDAGMRKDMTAVVVTDEGEQRSTPQFIQFTDREKMRRLHRERTRLNDRLAASRRGGRSHTDEFAHIHSEYERVNSKIQHKRDQLTHDVANQVLALALAYDVDAIVHEDLRSLSPPSDEGTLSWELSSWARRDIIEKIEYRAECAGLAVERVYPQGTSRSCPRCGSTGHTCKSPDHQQEHWWGGHFRCDNARCGFEGDRDYIGTLNVARVFFSDTDELDHGFTSSYTGDSEIVLAGRSAGEQSDGLRSSSELPSDAGTRLTFGSGIVAYEPEQAAATTGGGSAVIAPAVVLPESNADGSDGRGPVVQQCTRFVRCTTESY</sequence>
<evidence type="ECO:0000256" key="1">
    <source>
        <dbReference type="ARBA" id="ARBA00023125"/>
    </source>
</evidence>
<dbReference type="KEGG" id="naj:B1756_10680"/>
<keyword evidence="4" id="KW-1185">Reference proteome</keyword>
<dbReference type="EMBL" id="CP019893">
    <property type="protein sequence ID" value="ARS90149.1"/>
    <property type="molecule type" value="Genomic_DNA"/>
</dbReference>
<organism evidence="3 4">
    <name type="scientific">Natrarchaeobaculum aegyptiacum</name>
    <dbReference type="NCBI Taxonomy" id="745377"/>
    <lineage>
        <taxon>Archaea</taxon>
        <taxon>Methanobacteriati</taxon>
        <taxon>Methanobacteriota</taxon>
        <taxon>Stenosarchaea group</taxon>
        <taxon>Halobacteria</taxon>
        <taxon>Halobacteriales</taxon>
        <taxon>Natrialbaceae</taxon>
        <taxon>Natrarchaeobaculum</taxon>
    </lineage>
</organism>
<accession>A0A2Z2HSM1</accession>
<feature type="domain" description="Cas12f1-like TNB" evidence="2">
    <location>
        <begin position="403"/>
        <end position="476"/>
    </location>
</feature>
<dbReference type="Pfam" id="PF07282">
    <property type="entry name" value="Cas12f1-like_TNB"/>
    <property type="match status" value="1"/>
</dbReference>
<evidence type="ECO:0000259" key="2">
    <source>
        <dbReference type="Pfam" id="PF07282"/>
    </source>
</evidence>
<name>A0A2Z2HSM1_9EURY</name>
<proteinExistence type="predicted"/>
<dbReference type="OrthoDB" id="210698at2157"/>
<evidence type="ECO:0000313" key="3">
    <source>
        <dbReference type="EMBL" id="ARS90149.1"/>
    </source>
</evidence>